<organism evidence="2 3">
    <name type="scientific">Clostridium intestinale DSM 6191</name>
    <dbReference type="NCBI Taxonomy" id="1121320"/>
    <lineage>
        <taxon>Bacteria</taxon>
        <taxon>Bacillati</taxon>
        <taxon>Bacillota</taxon>
        <taxon>Clostridia</taxon>
        <taxon>Eubacteriales</taxon>
        <taxon>Clostridiaceae</taxon>
        <taxon>Clostridium</taxon>
    </lineage>
</organism>
<keyword evidence="1" id="KW-0472">Membrane</keyword>
<evidence type="ECO:0000256" key="1">
    <source>
        <dbReference type="SAM" id="Phobius"/>
    </source>
</evidence>
<sequence length="195" mass="22965">MNISKAIKKQKKSSKRFKILMIFIFILLPIIVLLTDMTQAFFIAYLVFIEALILLALIHKVNWEKIEFSCHNNKLKYKCGLFSKELLILCDKVQLVHTEKSKDDMEIIIISTVRFKNKSYKPITQGFLKKYPMVNEEYIKIKKLDPENMFYFLIIRKGSLVKYNLLDIIFKNCVKATYTLDAIENIKIARGQKEI</sequence>
<reference evidence="2 3" key="1">
    <citation type="submission" date="2016-11" db="EMBL/GenBank/DDBJ databases">
        <authorList>
            <person name="Jaros S."/>
            <person name="Januszkiewicz K."/>
            <person name="Wedrychowicz H."/>
        </authorList>
    </citation>
    <scope>NUCLEOTIDE SEQUENCE [LARGE SCALE GENOMIC DNA]</scope>
    <source>
        <strain evidence="2 3">DSM 6191</strain>
    </source>
</reference>
<evidence type="ECO:0000313" key="2">
    <source>
        <dbReference type="EMBL" id="SHI69976.1"/>
    </source>
</evidence>
<keyword evidence="1" id="KW-0812">Transmembrane</keyword>
<accession>A0A1M6D9T4</accession>
<dbReference type="RefSeq" id="WP_073022516.1">
    <property type="nucleotide sequence ID" value="NZ_FQXU01000018.1"/>
</dbReference>
<dbReference type="AlphaFoldDB" id="A0A1M6D9T4"/>
<evidence type="ECO:0000313" key="3">
    <source>
        <dbReference type="Proteomes" id="UP000184241"/>
    </source>
</evidence>
<feature type="transmembrane region" description="Helical" evidence="1">
    <location>
        <begin position="40"/>
        <end position="58"/>
    </location>
</feature>
<proteinExistence type="predicted"/>
<dbReference type="Proteomes" id="UP000184241">
    <property type="component" value="Unassembled WGS sequence"/>
</dbReference>
<keyword evidence="1" id="KW-1133">Transmembrane helix</keyword>
<protein>
    <submittedName>
        <fullName evidence="2">Uncharacterized protein</fullName>
    </submittedName>
</protein>
<gene>
    <name evidence="2" type="ORF">SAMN02745941_04197</name>
</gene>
<dbReference type="EMBL" id="FQXU01000018">
    <property type="protein sequence ID" value="SHI69976.1"/>
    <property type="molecule type" value="Genomic_DNA"/>
</dbReference>
<name>A0A1M6D9T4_9CLOT</name>
<feature type="transmembrane region" description="Helical" evidence="1">
    <location>
        <begin position="17"/>
        <end position="34"/>
    </location>
</feature>